<keyword evidence="2" id="KW-0812">Transmembrane</keyword>
<reference evidence="4" key="1">
    <citation type="journal article" date="2019" name="Int. J. Syst. Evol. Microbiol.">
        <title>The Global Catalogue of Microorganisms (GCM) 10K type strain sequencing project: providing services to taxonomists for standard genome sequencing and annotation.</title>
        <authorList>
            <consortium name="The Broad Institute Genomics Platform"/>
            <consortium name="The Broad Institute Genome Sequencing Center for Infectious Disease"/>
            <person name="Wu L."/>
            <person name="Ma J."/>
        </authorList>
    </citation>
    <scope>NUCLEOTIDE SEQUENCE [LARGE SCALE GENOMIC DNA]</scope>
    <source>
        <strain evidence="4">JCM 14309</strain>
    </source>
</reference>
<evidence type="ECO:0008006" key="5">
    <source>
        <dbReference type="Google" id="ProtNLM"/>
    </source>
</evidence>
<evidence type="ECO:0000256" key="1">
    <source>
        <dbReference type="SAM" id="MobiDB-lite"/>
    </source>
</evidence>
<sequence>MTSEKQHPDAAPRSAAEAADRLRRPSWKDPRLIVGVLLVVVSMAGVVALVGSQDRTAPVYAADRTISVGEPVSAEDLRVVDVRLDDVSGQYLSADREPPTDLQFVSVVEEGELVPARAVDAVDPLGRQAVTLEIEDTLARAVEPGRAVDLWAATPGAIGEDAGARVDQVVAGAEVSAVTESSSTFGAQSAVTVELLVAPDDLPEVLAARSSAAALSLVPAGAAPVAADHEGESAPDGESTEGEDADEDEGSEEEAP</sequence>
<evidence type="ECO:0000313" key="3">
    <source>
        <dbReference type="EMBL" id="GAA3072089.1"/>
    </source>
</evidence>
<feature type="transmembrane region" description="Helical" evidence="2">
    <location>
        <begin position="32"/>
        <end position="51"/>
    </location>
</feature>
<evidence type="ECO:0000313" key="4">
    <source>
        <dbReference type="Proteomes" id="UP001500236"/>
    </source>
</evidence>
<protein>
    <recommendedName>
        <fullName evidence="5">SAF domain-containing protein</fullName>
    </recommendedName>
</protein>
<keyword evidence="2" id="KW-1133">Transmembrane helix</keyword>
<evidence type="ECO:0000256" key="2">
    <source>
        <dbReference type="SAM" id="Phobius"/>
    </source>
</evidence>
<feature type="region of interest" description="Disordered" evidence="1">
    <location>
        <begin position="219"/>
        <end position="256"/>
    </location>
</feature>
<feature type="region of interest" description="Disordered" evidence="1">
    <location>
        <begin position="1"/>
        <end position="22"/>
    </location>
</feature>
<feature type="compositionally biased region" description="Basic and acidic residues" evidence="1">
    <location>
        <begin position="1"/>
        <end position="10"/>
    </location>
</feature>
<keyword evidence="2" id="KW-0472">Membrane</keyword>
<dbReference type="CDD" id="cd11614">
    <property type="entry name" value="SAF_CpaB_FlgA_like"/>
    <property type="match status" value="1"/>
</dbReference>
<accession>A0ABP6M6W1</accession>
<name>A0ABP6M6W1_9MICC</name>
<gene>
    <name evidence="3" type="ORF">GCM10010529_25250</name>
</gene>
<feature type="compositionally biased region" description="Acidic residues" evidence="1">
    <location>
        <begin position="233"/>
        <end position="256"/>
    </location>
</feature>
<dbReference type="Proteomes" id="UP001500236">
    <property type="component" value="Unassembled WGS sequence"/>
</dbReference>
<organism evidence="3 4">
    <name type="scientific">Nesterenkonia aethiopica</name>
    <dbReference type="NCBI Taxonomy" id="269144"/>
    <lineage>
        <taxon>Bacteria</taxon>
        <taxon>Bacillati</taxon>
        <taxon>Actinomycetota</taxon>
        <taxon>Actinomycetes</taxon>
        <taxon>Micrococcales</taxon>
        <taxon>Micrococcaceae</taxon>
        <taxon>Nesterenkonia</taxon>
    </lineage>
</organism>
<proteinExistence type="predicted"/>
<dbReference type="RefSeq" id="WP_344682676.1">
    <property type="nucleotide sequence ID" value="NZ_BAAAVT010000017.1"/>
</dbReference>
<dbReference type="EMBL" id="BAAAVT010000017">
    <property type="protein sequence ID" value="GAA3072089.1"/>
    <property type="molecule type" value="Genomic_DNA"/>
</dbReference>
<keyword evidence="4" id="KW-1185">Reference proteome</keyword>
<comment type="caution">
    <text evidence="3">The sequence shown here is derived from an EMBL/GenBank/DDBJ whole genome shotgun (WGS) entry which is preliminary data.</text>
</comment>